<dbReference type="InterPro" id="IPR039261">
    <property type="entry name" value="FNR_nucleotide-bd"/>
</dbReference>
<reference evidence="5 6" key="1">
    <citation type="journal article" date="2016" name="Front. Microbiol.">
        <title>Genome and transcriptome sequences reveal the specific parasitism of the nematophagous Purpureocillium lilacinum 36-1.</title>
        <authorList>
            <person name="Xie J."/>
            <person name="Li S."/>
            <person name="Mo C."/>
            <person name="Xiao X."/>
            <person name="Peng D."/>
            <person name="Wang G."/>
            <person name="Xiao Y."/>
        </authorList>
    </citation>
    <scope>NUCLEOTIDE SEQUENCE [LARGE SCALE GENOMIC DNA]</scope>
    <source>
        <strain evidence="5 6">36-1</strain>
    </source>
</reference>
<feature type="transmembrane region" description="Helical" evidence="3">
    <location>
        <begin position="46"/>
        <end position="68"/>
    </location>
</feature>
<feature type="domain" description="FAD-binding 8" evidence="4">
    <location>
        <begin position="192"/>
        <end position="239"/>
    </location>
</feature>
<dbReference type="GO" id="GO:0006879">
    <property type="term" value="P:intracellular iron ion homeostasis"/>
    <property type="evidence" value="ECO:0007669"/>
    <property type="project" value="TreeGrafter"/>
</dbReference>
<dbReference type="PANTHER" id="PTHR32361">
    <property type="entry name" value="FERRIC/CUPRIC REDUCTASE TRANSMEMBRANE COMPONENT"/>
    <property type="match status" value="1"/>
</dbReference>
<dbReference type="PANTHER" id="PTHR32361:SF26">
    <property type="entry name" value="FAD-BINDING 8 DOMAIN-CONTAINING PROTEIN-RELATED"/>
    <property type="match status" value="1"/>
</dbReference>
<evidence type="ECO:0000256" key="1">
    <source>
        <dbReference type="ARBA" id="ARBA00022448"/>
    </source>
</evidence>
<dbReference type="CDD" id="cd06186">
    <property type="entry name" value="NOX_Duox_like_FAD_NADP"/>
    <property type="match status" value="1"/>
</dbReference>
<dbReference type="InterPro" id="IPR051410">
    <property type="entry name" value="Ferric/Cupric_Reductase"/>
</dbReference>
<dbReference type="GO" id="GO:0000293">
    <property type="term" value="F:ferric-chelate reductase activity"/>
    <property type="evidence" value="ECO:0007669"/>
    <property type="project" value="TreeGrafter"/>
</dbReference>
<keyword evidence="3" id="KW-0472">Membrane</keyword>
<evidence type="ECO:0000259" key="4">
    <source>
        <dbReference type="Pfam" id="PF08022"/>
    </source>
</evidence>
<dbReference type="Pfam" id="PF08022">
    <property type="entry name" value="FAD_binding_8"/>
    <property type="match status" value="1"/>
</dbReference>
<organism evidence="5 6">
    <name type="scientific">Purpureocillium lilacinum</name>
    <name type="common">Paecilomyces lilacinus</name>
    <dbReference type="NCBI Taxonomy" id="33203"/>
    <lineage>
        <taxon>Eukaryota</taxon>
        <taxon>Fungi</taxon>
        <taxon>Dikarya</taxon>
        <taxon>Ascomycota</taxon>
        <taxon>Pezizomycotina</taxon>
        <taxon>Sordariomycetes</taxon>
        <taxon>Hypocreomycetidae</taxon>
        <taxon>Hypocreales</taxon>
        <taxon>Ophiocordycipitaceae</taxon>
        <taxon>Purpureocillium</taxon>
    </lineage>
</organism>
<accession>A0A2U3DS05</accession>
<evidence type="ECO:0000313" key="6">
    <source>
        <dbReference type="Proteomes" id="UP000245956"/>
    </source>
</evidence>
<evidence type="ECO:0000256" key="2">
    <source>
        <dbReference type="SAM" id="MobiDB-lite"/>
    </source>
</evidence>
<feature type="transmembrane region" description="Helical" evidence="3">
    <location>
        <begin position="12"/>
        <end position="34"/>
    </location>
</feature>
<feature type="region of interest" description="Disordered" evidence="2">
    <location>
        <begin position="413"/>
        <end position="434"/>
    </location>
</feature>
<dbReference type="AlphaFoldDB" id="A0A2U3DS05"/>
<feature type="transmembrane region" description="Helical" evidence="3">
    <location>
        <begin position="125"/>
        <end position="148"/>
    </location>
</feature>
<dbReference type="Gene3D" id="3.40.50.80">
    <property type="entry name" value="Nucleotide-binding domain of ferredoxin-NADP reductase (FNR) module"/>
    <property type="match status" value="1"/>
</dbReference>
<evidence type="ECO:0000313" key="5">
    <source>
        <dbReference type="EMBL" id="PWI65015.1"/>
    </source>
</evidence>
<name>A0A2U3DS05_PURLI</name>
<comment type="caution">
    <text evidence="5">The sequence shown here is derived from an EMBL/GenBank/DDBJ whole genome shotgun (WGS) entry which is preliminary data.</text>
</comment>
<dbReference type="GO" id="GO:0005886">
    <property type="term" value="C:plasma membrane"/>
    <property type="evidence" value="ECO:0007669"/>
    <property type="project" value="TreeGrafter"/>
</dbReference>
<dbReference type="GO" id="GO:0006826">
    <property type="term" value="P:iron ion transport"/>
    <property type="evidence" value="ECO:0007669"/>
    <property type="project" value="TreeGrafter"/>
</dbReference>
<dbReference type="GO" id="GO:0015677">
    <property type="term" value="P:copper ion import"/>
    <property type="evidence" value="ECO:0007669"/>
    <property type="project" value="TreeGrafter"/>
</dbReference>
<dbReference type="InterPro" id="IPR013112">
    <property type="entry name" value="FAD-bd_8"/>
</dbReference>
<feature type="transmembrane region" description="Helical" evidence="3">
    <location>
        <begin position="154"/>
        <end position="175"/>
    </location>
</feature>
<protein>
    <recommendedName>
        <fullName evidence="4">FAD-binding 8 domain-containing protein</fullName>
    </recommendedName>
</protein>
<dbReference type="Proteomes" id="UP000245956">
    <property type="component" value="Unassembled WGS sequence"/>
</dbReference>
<keyword evidence="3" id="KW-1133">Transmembrane helix</keyword>
<evidence type="ECO:0000256" key="3">
    <source>
        <dbReference type="SAM" id="Phobius"/>
    </source>
</evidence>
<gene>
    <name evidence="5" type="ORF">PCL_08374</name>
</gene>
<dbReference type="EMBL" id="LCWV01000040">
    <property type="protein sequence ID" value="PWI65015.1"/>
    <property type="molecule type" value="Genomic_DNA"/>
</dbReference>
<sequence>MELPSLRDETTWYAIALGAVVGGSALIRTAIPPVVRQPVTRFIGTILKYILPLLVIRLATFVRLYTVFASPDGAIAWLRAHDIVRLWPLKHMLILALYWGANFSCLFIFFTNLKDAGKRAGRLSLVNLIVLYAGPHLSVLADIVGLAIPTYRRLHASVAATSFCMAAFHVVVAIINRIDPLLSTSKSSFGLIATNNCAGWKSHPFTVTSWQAGPVERMELIIAPQNGWTRHLFEKAQQRSSTNCWAFFTGPHGLAANVEDYERILVFASQFGIIPCIPYLQHIMSSLPRESPASQHSRPQHSRLEHVHICWESQRKVVPHGAEYISANHEDSPDDAPAAGSTLEKFVQGLVNGIENSRRKVGLYSPAMVKSRWVFSESVVAERRKIPFQEVLDDELKGKHKDHKLLILGMQSTNQPPVPGYHPPTPSPLLAAVR</sequence>
<keyword evidence="1" id="KW-0813">Transport</keyword>
<feature type="transmembrane region" description="Helical" evidence="3">
    <location>
        <begin position="92"/>
        <end position="113"/>
    </location>
</feature>
<proteinExistence type="predicted"/>
<keyword evidence="3" id="KW-0812">Transmembrane</keyword>
<feature type="compositionally biased region" description="Pro residues" evidence="2">
    <location>
        <begin position="416"/>
        <end position="427"/>
    </location>
</feature>